<evidence type="ECO:0000313" key="2">
    <source>
        <dbReference type="EMBL" id="GGZ82250.1"/>
    </source>
</evidence>
<proteinExistence type="predicted"/>
<protein>
    <submittedName>
        <fullName evidence="2">Uncharacterized protein</fullName>
    </submittedName>
</protein>
<evidence type="ECO:0000256" key="1">
    <source>
        <dbReference type="SAM" id="MobiDB-lite"/>
    </source>
</evidence>
<dbReference type="EMBL" id="BMUW01000026">
    <property type="protein sequence ID" value="GGZ82250.1"/>
    <property type="molecule type" value="Genomic_DNA"/>
</dbReference>
<reference evidence="3" key="1">
    <citation type="journal article" date="2019" name="Int. J. Syst. Evol. Microbiol.">
        <title>The Global Catalogue of Microorganisms (GCM) 10K type strain sequencing project: providing services to taxonomists for standard genome sequencing and annotation.</title>
        <authorList>
            <consortium name="The Broad Institute Genomics Platform"/>
            <consortium name="The Broad Institute Genome Sequencing Center for Infectious Disease"/>
            <person name="Wu L."/>
            <person name="Ma J."/>
        </authorList>
    </citation>
    <scope>NUCLEOTIDE SEQUENCE [LARGE SCALE GENOMIC DNA]</scope>
    <source>
        <strain evidence="3">JCM 4602</strain>
    </source>
</reference>
<comment type="caution">
    <text evidence="2">The sequence shown here is derived from an EMBL/GenBank/DDBJ whole genome shotgun (WGS) entry which is preliminary data.</text>
</comment>
<evidence type="ECO:0000313" key="3">
    <source>
        <dbReference type="Proteomes" id="UP000624183"/>
    </source>
</evidence>
<keyword evidence="3" id="KW-1185">Reference proteome</keyword>
<sequence>MTARTPAPPAEAVAADAHWQAKLAKLRARTRPTVALTICDDEDLKKAAATARFLEQQAKEAAEQKPGDKASQAAAKAASEHLASAQAALDEASVELRFQALPRSDFRELLAAHPPTEEQADKGYDHNPDTMAPVLIATASLDPLTEEDAAQFLADWSQAEGERLYSAALRVQQTDRMDLGKG</sequence>
<feature type="compositionally biased region" description="Basic and acidic residues" evidence="1">
    <location>
        <begin position="57"/>
        <end position="68"/>
    </location>
</feature>
<dbReference type="Proteomes" id="UP000624183">
    <property type="component" value="Unassembled WGS sequence"/>
</dbReference>
<feature type="region of interest" description="Disordered" evidence="1">
    <location>
        <begin position="57"/>
        <end position="86"/>
    </location>
</feature>
<gene>
    <name evidence="2" type="ORF">GCM10010328_65960</name>
</gene>
<name>A0ABQ3CB46_9ACTN</name>
<feature type="compositionally biased region" description="Low complexity" evidence="1">
    <location>
        <begin position="69"/>
        <end position="86"/>
    </location>
</feature>
<accession>A0ABQ3CB46</accession>
<organism evidence="2 3">
    <name type="scientific">Streptomyces rubiginosohelvolus</name>
    <dbReference type="NCBI Taxonomy" id="67362"/>
    <lineage>
        <taxon>Bacteria</taxon>
        <taxon>Bacillati</taxon>
        <taxon>Actinomycetota</taxon>
        <taxon>Actinomycetes</taxon>
        <taxon>Kitasatosporales</taxon>
        <taxon>Streptomycetaceae</taxon>
        <taxon>Streptomyces</taxon>
    </lineage>
</organism>